<dbReference type="Pfam" id="PF00696">
    <property type="entry name" value="AA_kinase"/>
    <property type="match status" value="1"/>
</dbReference>
<dbReference type="PRINTS" id="PR00474">
    <property type="entry name" value="GLU5KINASE"/>
</dbReference>
<dbReference type="InterPro" id="IPR004662">
    <property type="entry name" value="AcgluKinase_fam"/>
</dbReference>
<reference evidence="10" key="1">
    <citation type="submission" date="2020-11" db="EMBL/GenBank/DDBJ databases">
        <title>Complete plastid genome of Cumathamnion serrulatum (Ceramiales, Florideophyceae, Rhodophyta).</title>
        <authorList>
            <person name="Kim H."/>
            <person name="Yoon H.S."/>
        </authorList>
    </citation>
    <scope>NUCLEOTIDE SEQUENCE</scope>
</reference>
<dbReference type="GO" id="GO:0003991">
    <property type="term" value="F:acetylglutamate kinase activity"/>
    <property type="evidence" value="ECO:0007669"/>
    <property type="project" value="UniProtKB-UniRule"/>
</dbReference>
<feature type="site" description="Transition state stabilizer" evidence="8">
    <location>
        <position position="31"/>
    </location>
</feature>
<keyword evidence="7 8" id="KW-0067">ATP-binding</keyword>
<evidence type="ECO:0000256" key="2">
    <source>
        <dbReference type="ARBA" id="ARBA00022571"/>
    </source>
</evidence>
<comment type="catalytic activity">
    <reaction evidence="8">
        <text>N-acetyl-L-glutamate + ATP = N-acetyl-L-glutamyl 5-phosphate + ADP</text>
        <dbReference type="Rhea" id="RHEA:14629"/>
        <dbReference type="ChEBI" id="CHEBI:30616"/>
        <dbReference type="ChEBI" id="CHEBI:44337"/>
        <dbReference type="ChEBI" id="CHEBI:57936"/>
        <dbReference type="ChEBI" id="CHEBI:456216"/>
        <dbReference type="EC" id="2.7.2.8"/>
    </reaction>
</comment>
<comment type="similarity">
    <text evidence="8">Belongs to the acetylglutamate kinase family. ArgB subfamily.</text>
</comment>
<evidence type="ECO:0000256" key="5">
    <source>
        <dbReference type="ARBA" id="ARBA00022741"/>
    </source>
</evidence>
<keyword evidence="6 8" id="KW-0418">Kinase</keyword>
<keyword evidence="5 8" id="KW-0547">Nucleotide-binding</keyword>
<feature type="binding site" evidence="8">
    <location>
        <position position="181"/>
    </location>
    <ligand>
        <name>substrate</name>
    </ligand>
</feature>
<gene>
    <name evidence="8 10" type="primary">argB</name>
</gene>
<feature type="binding site" evidence="8">
    <location>
        <position position="88"/>
    </location>
    <ligand>
        <name>substrate</name>
    </ligand>
</feature>
<keyword evidence="2 8" id="KW-0055">Arginine biosynthesis</keyword>
<dbReference type="GeneID" id="67159648"/>
<evidence type="ECO:0000259" key="9">
    <source>
        <dbReference type="Pfam" id="PF00696"/>
    </source>
</evidence>
<evidence type="ECO:0000256" key="7">
    <source>
        <dbReference type="ARBA" id="ARBA00022840"/>
    </source>
</evidence>
<dbReference type="Gene3D" id="3.40.1160.10">
    <property type="entry name" value="Acetylglutamate kinase-like"/>
    <property type="match status" value="1"/>
</dbReference>
<dbReference type="PIRSF" id="PIRSF000728">
    <property type="entry name" value="NAGK"/>
    <property type="match status" value="1"/>
</dbReference>
<evidence type="ECO:0000313" key="10">
    <source>
        <dbReference type="EMBL" id="QQY85291.1"/>
    </source>
</evidence>
<comment type="pathway">
    <text evidence="1 8">Amino-acid biosynthesis; L-arginine biosynthesis; N(2)-acetyl-L-ornithine from L-glutamate: step 2/4.</text>
</comment>
<organism evidence="10">
    <name type="scientific">Cumathamnion serrulatum</name>
    <dbReference type="NCBI Taxonomy" id="1206573"/>
    <lineage>
        <taxon>Eukaryota</taxon>
        <taxon>Rhodophyta</taxon>
        <taxon>Florideophyceae</taxon>
        <taxon>Rhodymeniophycidae</taxon>
        <taxon>Ceramiales</taxon>
        <taxon>Delesseriaceae</taxon>
        <taxon>Cumathamnion</taxon>
    </lineage>
</organism>
<dbReference type="PANTHER" id="PTHR23342:SF0">
    <property type="entry name" value="N-ACETYLGLUTAMATE SYNTHASE, MITOCHONDRIAL"/>
    <property type="match status" value="1"/>
</dbReference>
<feature type="domain" description="Aspartate/glutamate/uridylate kinase" evidence="9">
    <location>
        <begin position="27"/>
        <end position="263"/>
    </location>
</feature>
<dbReference type="HAMAP" id="MF_00082">
    <property type="entry name" value="ArgB"/>
    <property type="match status" value="1"/>
</dbReference>
<name>A0A7U1AQY4_9FLOR</name>
<dbReference type="FunFam" id="3.40.1160.10:FF:000004">
    <property type="entry name" value="Acetylglutamate kinase"/>
    <property type="match status" value="1"/>
</dbReference>
<feature type="site" description="Transition state stabilizer" evidence="8">
    <location>
        <position position="244"/>
    </location>
</feature>
<sequence length="286" mass="31561">MSNSLKDDRFSLLTDMLPFIKQYSDRIFVIKYGGSLMEDVLLESKIIEDICFLYSMGIKIVLVHGGGPFINNWLTKLNIKPKFKDGIRLTDTKTMEVVEMVLAGKINKQLVALFNRNNISSVGLSGKDSNLILSSQLFSSPDNLVGKVDNINTKILELLLNNNYIPVIASIGMGINNQTHNINADTVAGCIAKSLKADKLILLTDMPGILLDINDPSSLIKEISLDRINLLRNNSTISGGMIPKVECCIEALKSDVGSTHIIDGRISHALLYEIFTKDRIGSMITF</sequence>
<dbReference type="GO" id="GO:0005737">
    <property type="term" value="C:cytoplasm"/>
    <property type="evidence" value="ECO:0007669"/>
    <property type="project" value="InterPro"/>
</dbReference>
<dbReference type="NCBIfam" id="TIGR00761">
    <property type="entry name" value="argB"/>
    <property type="match status" value="1"/>
</dbReference>
<dbReference type="RefSeq" id="YP_010155963.1">
    <property type="nucleotide sequence ID" value="NC_057222.1"/>
</dbReference>
<evidence type="ECO:0000256" key="3">
    <source>
        <dbReference type="ARBA" id="ARBA00022605"/>
    </source>
</evidence>
<dbReference type="PANTHER" id="PTHR23342">
    <property type="entry name" value="N-ACETYLGLUTAMATE SYNTHASE"/>
    <property type="match status" value="1"/>
</dbReference>
<dbReference type="EMBL" id="MW292565">
    <property type="protein sequence ID" value="QQY85291.1"/>
    <property type="molecule type" value="Genomic_DNA"/>
</dbReference>
<dbReference type="SUPFAM" id="SSF53633">
    <property type="entry name" value="Carbamate kinase-like"/>
    <property type="match status" value="1"/>
</dbReference>
<dbReference type="GO" id="GO:0005524">
    <property type="term" value="F:ATP binding"/>
    <property type="evidence" value="ECO:0007669"/>
    <property type="project" value="UniProtKB-UniRule"/>
</dbReference>
<dbReference type="UniPathway" id="UPA00068">
    <property type="reaction ID" value="UER00107"/>
</dbReference>
<comment type="function">
    <text evidence="8">Catalyzes the ATP-dependent phosphorylation of N-acetyl-L-glutamate.</text>
</comment>
<proteinExistence type="inferred from homology"/>
<dbReference type="InterPro" id="IPR001048">
    <property type="entry name" value="Asp/Glu/Uridylate_kinase"/>
</dbReference>
<evidence type="ECO:0000256" key="8">
    <source>
        <dbReference type="HAMAP-Rule" id="MF_00082"/>
    </source>
</evidence>
<protein>
    <recommendedName>
        <fullName evidence="8">Acetylglutamate kinase</fullName>
        <ecNumber evidence="8">2.7.2.8</ecNumber>
    </recommendedName>
    <alternativeName>
        <fullName evidence="8">N-acetyl-L-glutamate 5-phosphotransferase</fullName>
    </alternativeName>
    <alternativeName>
        <fullName evidence="8">NAG kinase</fullName>
        <shortName evidence="8">NAGK</shortName>
    </alternativeName>
</protein>
<dbReference type="InterPro" id="IPR001057">
    <property type="entry name" value="Glu/AcGlu_kinase"/>
</dbReference>
<accession>A0A7U1AQY4</accession>
<feature type="binding site" evidence="8">
    <location>
        <begin position="66"/>
        <end position="67"/>
    </location>
    <ligand>
        <name>substrate</name>
    </ligand>
</feature>
<geneLocation type="plastid" evidence="10"/>
<dbReference type="CDD" id="cd04250">
    <property type="entry name" value="AAK_NAGK-C"/>
    <property type="match status" value="1"/>
</dbReference>
<dbReference type="GO" id="GO:0042450">
    <property type="term" value="P:L-arginine biosynthetic process via ornithine"/>
    <property type="evidence" value="ECO:0007669"/>
    <property type="project" value="UniProtKB-UniRule"/>
</dbReference>
<evidence type="ECO:0000256" key="1">
    <source>
        <dbReference type="ARBA" id="ARBA00004828"/>
    </source>
</evidence>
<keyword evidence="3 8" id="KW-0028">Amino-acid biosynthesis</keyword>
<keyword evidence="4 8" id="KW-0808">Transferase</keyword>
<evidence type="ECO:0000256" key="4">
    <source>
        <dbReference type="ARBA" id="ARBA00022679"/>
    </source>
</evidence>
<evidence type="ECO:0000256" key="6">
    <source>
        <dbReference type="ARBA" id="ARBA00022777"/>
    </source>
</evidence>
<dbReference type="InterPro" id="IPR036393">
    <property type="entry name" value="AceGlu_kinase-like_sf"/>
</dbReference>
<dbReference type="InterPro" id="IPR041727">
    <property type="entry name" value="NAGK-C"/>
</dbReference>
<dbReference type="EC" id="2.7.2.8" evidence="8"/>
<keyword evidence="10" id="KW-0934">Plastid</keyword>
<dbReference type="InterPro" id="IPR037528">
    <property type="entry name" value="ArgB"/>
</dbReference>
<dbReference type="AlphaFoldDB" id="A0A7U1AQY4"/>